<gene>
    <name evidence="2" type="ORF">DXA38_21955</name>
    <name evidence="1" type="ORF">G4D54_12740</name>
</gene>
<dbReference type="EMBL" id="CP048838">
    <property type="protein sequence ID" value="QJA03253.1"/>
    <property type="molecule type" value="Genomic_DNA"/>
</dbReference>
<dbReference type="RefSeq" id="WP_002610722.1">
    <property type="nucleotide sequence ID" value="NZ_AP025565.1"/>
</dbReference>
<name>A0A3E2VDW5_CLOIN</name>
<evidence type="ECO:0000313" key="4">
    <source>
        <dbReference type="Proteomes" id="UP000503330"/>
    </source>
</evidence>
<dbReference type="Proteomes" id="UP000503330">
    <property type="component" value="Chromosome"/>
</dbReference>
<dbReference type="OrthoDB" id="9803716at2"/>
<organism evidence="2 3">
    <name type="scientific">Clostridium innocuum</name>
    <dbReference type="NCBI Taxonomy" id="1522"/>
    <lineage>
        <taxon>Bacteria</taxon>
        <taxon>Bacillati</taxon>
        <taxon>Bacillota</taxon>
        <taxon>Clostridia</taxon>
        <taxon>Eubacteriales</taxon>
        <taxon>Clostridiaceae</taxon>
        <taxon>Clostridium</taxon>
    </lineage>
</organism>
<proteinExistence type="predicted"/>
<dbReference type="AlphaFoldDB" id="A0A3E2VDW5"/>
<evidence type="ECO:0000313" key="1">
    <source>
        <dbReference type="EMBL" id="QJA03253.1"/>
    </source>
</evidence>
<protein>
    <submittedName>
        <fullName evidence="2">Uncharacterized protein</fullName>
    </submittedName>
</protein>
<dbReference type="GeneID" id="61926419"/>
<reference evidence="1 4" key="2">
    <citation type="submission" date="2020-02" db="EMBL/GenBank/DDBJ databases">
        <authorList>
            <person name="Kociolek L.K."/>
            <person name="Ozer E.A."/>
        </authorList>
    </citation>
    <scope>NUCLEOTIDE SEQUENCE [LARGE SCALE GENOMIC DNA]</scope>
    <source>
        <strain evidence="1 4">ATCC 14501</strain>
    </source>
</reference>
<dbReference type="Proteomes" id="UP000260025">
    <property type="component" value="Unassembled WGS sequence"/>
</dbReference>
<reference evidence="2 3" key="1">
    <citation type="submission" date="2018-08" db="EMBL/GenBank/DDBJ databases">
        <title>A genome reference for cultivated species of the human gut microbiota.</title>
        <authorList>
            <person name="Zou Y."/>
            <person name="Xue W."/>
            <person name="Luo G."/>
        </authorList>
    </citation>
    <scope>NUCLEOTIDE SEQUENCE [LARGE SCALE GENOMIC DNA]</scope>
    <source>
        <strain evidence="2 3">OF01-2LB</strain>
    </source>
</reference>
<sequence>MNYHRNDEEMMRQAKGDEPITIDKLNDELESLLEEQAEMRKRNAYYIKNKTMIGYEGLSDDEAKKLKGRPDSYGYSELVYSSLDFAIISDKITNLRVHIKHLKWTQ</sequence>
<accession>A0A3E2VDW5</accession>
<evidence type="ECO:0000313" key="2">
    <source>
        <dbReference type="EMBL" id="RGC08659.1"/>
    </source>
</evidence>
<evidence type="ECO:0000313" key="3">
    <source>
        <dbReference type="Proteomes" id="UP000260025"/>
    </source>
</evidence>
<dbReference type="EMBL" id="QVEV01000075">
    <property type="protein sequence ID" value="RGC08659.1"/>
    <property type="molecule type" value="Genomic_DNA"/>
</dbReference>